<dbReference type="AlphaFoldDB" id="A0AA87ZD58"/>
<reference evidence="2" key="1">
    <citation type="submission" date="2023-07" db="EMBL/GenBank/DDBJ databases">
        <title>draft genome sequence of fig (Ficus carica).</title>
        <authorList>
            <person name="Takahashi T."/>
            <person name="Nishimura K."/>
        </authorList>
    </citation>
    <scope>NUCLEOTIDE SEQUENCE</scope>
</reference>
<organism evidence="2 3">
    <name type="scientific">Ficus carica</name>
    <name type="common">Common fig</name>
    <dbReference type="NCBI Taxonomy" id="3494"/>
    <lineage>
        <taxon>Eukaryota</taxon>
        <taxon>Viridiplantae</taxon>
        <taxon>Streptophyta</taxon>
        <taxon>Embryophyta</taxon>
        <taxon>Tracheophyta</taxon>
        <taxon>Spermatophyta</taxon>
        <taxon>Magnoliopsida</taxon>
        <taxon>eudicotyledons</taxon>
        <taxon>Gunneridae</taxon>
        <taxon>Pentapetalae</taxon>
        <taxon>rosids</taxon>
        <taxon>fabids</taxon>
        <taxon>Rosales</taxon>
        <taxon>Moraceae</taxon>
        <taxon>Ficeae</taxon>
        <taxon>Ficus</taxon>
    </lineage>
</organism>
<evidence type="ECO:0000256" key="1">
    <source>
        <dbReference type="SAM" id="MobiDB-lite"/>
    </source>
</evidence>
<accession>A0AA87ZD58</accession>
<gene>
    <name evidence="2" type="ORF">TIFTF001_000390</name>
</gene>
<feature type="region of interest" description="Disordered" evidence="1">
    <location>
        <begin position="42"/>
        <end position="69"/>
    </location>
</feature>
<evidence type="ECO:0000313" key="3">
    <source>
        <dbReference type="Proteomes" id="UP001187192"/>
    </source>
</evidence>
<name>A0AA87ZD58_FICCA</name>
<protein>
    <submittedName>
        <fullName evidence="2">Uncharacterized protein</fullName>
    </submittedName>
</protein>
<sequence length="69" mass="7597">MAYLNGGRIKERTRSWSGLVKELGSEKAMEVGNGRITVRIVGRIGRAPQREENGKGRGRGRGRGRNSES</sequence>
<dbReference type="Proteomes" id="UP001187192">
    <property type="component" value="Unassembled WGS sequence"/>
</dbReference>
<proteinExistence type="predicted"/>
<evidence type="ECO:0000313" key="2">
    <source>
        <dbReference type="EMBL" id="GMN24013.1"/>
    </source>
</evidence>
<dbReference type="EMBL" id="BTGU01000001">
    <property type="protein sequence ID" value="GMN24013.1"/>
    <property type="molecule type" value="Genomic_DNA"/>
</dbReference>
<feature type="compositionally biased region" description="Basic residues" evidence="1">
    <location>
        <begin position="56"/>
        <end position="69"/>
    </location>
</feature>
<comment type="caution">
    <text evidence="2">The sequence shown here is derived from an EMBL/GenBank/DDBJ whole genome shotgun (WGS) entry which is preliminary data.</text>
</comment>
<keyword evidence="3" id="KW-1185">Reference proteome</keyword>